<name>W2T372_NECAM</name>
<protein>
    <submittedName>
        <fullName evidence="3">Uncharacterized protein</fullName>
    </submittedName>
</protein>
<keyword evidence="1" id="KW-0175">Coiled coil</keyword>
<dbReference type="OrthoDB" id="5867790at2759"/>
<sequence length="85" mass="9851">MATCTTRAFRSEATKEGRRLEENKRVRERVTQIEAKLDQINKEMDTAYIKIKDELMLAELGRQQTGSERSFSNATTVYGTDYLEK</sequence>
<feature type="compositionally biased region" description="Polar residues" evidence="2">
    <location>
        <begin position="62"/>
        <end position="78"/>
    </location>
</feature>
<accession>W2T372</accession>
<evidence type="ECO:0000256" key="2">
    <source>
        <dbReference type="SAM" id="MobiDB-lite"/>
    </source>
</evidence>
<keyword evidence="4" id="KW-1185">Reference proteome</keyword>
<dbReference type="EMBL" id="KI660225">
    <property type="protein sequence ID" value="ETN76455.1"/>
    <property type="molecule type" value="Genomic_DNA"/>
</dbReference>
<feature type="compositionally biased region" description="Basic and acidic residues" evidence="2">
    <location>
        <begin position="9"/>
        <end position="20"/>
    </location>
</feature>
<feature type="region of interest" description="Disordered" evidence="2">
    <location>
        <begin position="62"/>
        <end position="85"/>
    </location>
</feature>
<dbReference type="AlphaFoldDB" id="W2T372"/>
<evidence type="ECO:0000313" key="4">
    <source>
        <dbReference type="Proteomes" id="UP000053676"/>
    </source>
</evidence>
<feature type="coiled-coil region" evidence="1">
    <location>
        <begin position="23"/>
        <end position="50"/>
    </location>
</feature>
<feature type="region of interest" description="Disordered" evidence="2">
    <location>
        <begin position="1"/>
        <end position="20"/>
    </location>
</feature>
<reference evidence="4" key="1">
    <citation type="journal article" date="2014" name="Nat. Genet.">
        <title>Genome of the human hookworm Necator americanus.</title>
        <authorList>
            <person name="Tang Y.T."/>
            <person name="Gao X."/>
            <person name="Rosa B.A."/>
            <person name="Abubucker S."/>
            <person name="Hallsworth-Pepin K."/>
            <person name="Martin J."/>
            <person name="Tyagi R."/>
            <person name="Heizer E."/>
            <person name="Zhang X."/>
            <person name="Bhonagiri-Palsikar V."/>
            <person name="Minx P."/>
            <person name="Warren W.C."/>
            <person name="Wang Q."/>
            <person name="Zhan B."/>
            <person name="Hotez P.J."/>
            <person name="Sternberg P.W."/>
            <person name="Dougall A."/>
            <person name="Gaze S.T."/>
            <person name="Mulvenna J."/>
            <person name="Sotillo J."/>
            <person name="Ranganathan S."/>
            <person name="Rabelo E.M."/>
            <person name="Wilson R.K."/>
            <person name="Felgner P.L."/>
            <person name="Bethony J."/>
            <person name="Hawdon J.M."/>
            <person name="Gasser R.B."/>
            <person name="Loukas A."/>
            <person name="Mitreva M."/>
        </authorList>
    </citation>
    <scope>NUCLEOTIDE SEQUENCE [LARGE SCALE GENOMIC DNA]</scope>
</reference>
<proteinExistence type="predicted"/>
<evidence type="ECO:0000256" key="1">
    <source>
        <dbReference type="SAM" id="Coils"/>
    </source>
</evidence>
<dbReference type="KEGG" id="nai:NECAME_11655"/>
<organism evidence="3 4">
    <name type="scientific">Necator americanus</name>
    <name type="common">Human hookworm</name>
    <dbReference type="NCBI Taxonomy" id="51031"/>
    <lineage>
        <taxon>Eukaryota</taxon>
        <taxon>Metazoa</taxon>
        <taxon>Ecdysozoa</taxon>
        <taxon>Nematoda</taxon>
        <taxon>Chromadorea</taxon>
        <taxon>Rhabditida</taxon>
        <taxon>Rhabditina</taxon>
        <taxon>Rhabditomorpha</taxon>
        <taxon>Strongyloidea</taxon>
        <taxon>Ancylostomatidae</taxon>
        <taxon>Bunostominae</taxon>
        <taxon>Necator</taxon>
    </lineage>
</organism>
<evidence type="ECO:0000313" key="3">
    <source>
        <dbReference type="EMBL" id="ETN76455.1"/>
    </source>
</evidence>
<gene>
    <name evidence="3" type="ORF">NECAME_11655</name>
</gene>
<dbReference type="Proteomes" id="UP000053676">
    <property type="component" value="Unassembled WGS sequence"/>
</dbReference>